<organism evidence="1 2">
    <name type="scientific">Orrella marina</name>
    <dbReference type="NCBI Taxonomy" id="2163011"/>
    <lineage>
        <taxon>Bacteria</taxon>
        <taxon>Pseudomonadati</taxon>
        <taxon>Pseudomonadota</taxon>
        <taxon>Betaproteobacteria</taxon>
        <taxon>Burkholderiales</taxon>
        <taxon>Alcaligenaceae</taxon>
        <taxon>Orrella</taxon>
    </lineage>
</organism>
<keyword evidence="2" id="KW-1185">Reference proteome</keyword>
<name>A0A2R4XNI5_9BURK</name>
<dbReference type="Proteomes" id="UP000244571">
    <property type="component" value="Chromosome"/>
</dbReference>
<gene>
    <name evidence="1" type="ORF">DBV39_18135</name>
</gene>
<evidence type="ECO:0000313" key="1">
    <source>
        <dbReference type="EMBL" id="AWB35341.1"/>
    </source>
</evidence>
<dbReference type="EMBL" id="CP028901">
    <property type="protein sequence ID" value="AWB35341.1"/>
    <property type="molecule type" value="Genomic_DNA"/>
</dbReference>
<accession>A0A2R4XNI5</accession>
<protein>
    <submittedName>
        <fullName evidence="1">Uncharacterized protein</fullName>
    </submittedName>
</protein>
<proteinExistence type="predicted"/>
<evidence type="ECO:0000313" key="2">
    <source>
        <dbReference type="Proteomes" id="UP000244571"/>
    </source>
</evidence>
<dbReference type="AlphaFoldDB" id="A0A2R4XNI5"/>
<sequence length="128" mass="14216">MGPGVLEIASRQFVIFYQFLATQEQPELGIWTDSIVNVEPALVLMVSGIDTISFSSHHIGRCHSSRTNEYRTGIAISSSPLFCWFTSDRAPAPRASRHGMQCRDMGCGSTGTREDRLNVSGLKRLYAY</sequence>
<dbReference type="KEGG" id="boz:DBV39_18135"/>
<reference evidence="1 2" key="1">
    <citation type="submission" date="2018-04" db="EMBL/GenBank/DDBJ databases">
        <title>Bordetella sp. HZ20 isolated from seawater.</title>
        <authorList>
            <person name="Sun C."/>
        </authorList>
    </citation>
    <scope>NUCLEOTIDE SEQUENCE [LARGE SCALE GENOMIC DNA]</scope>
    <source>
        <strain evidence="1 2">HZ20</strain>
    </source>
</reference>